<dbReference type="RefSeq" id="WP_143488893.1">
    <property type="nucleotide sequence ID" value="NZ_VJOY01000009.1"/>
</dbReference>
<keyword evidence="8" id="KW-1185">Reference proteome</keyword>
<evidence type="ECO:0000259" key="6">
    <source>
        <dbReference type="Pfam" id="PF14759"/>
    </source>
</evidence>
<evidence type="ECO:0000259" key="5">
    <source>
        <dbReference type="Pfam" id="PF07992"/>
    </source>
</evidence>
<dbReference type="Gene3D" id="3.50.50.60">
    <property type="entry name" value="FAD/NAD(P)-binding domain"/>
    <property type="match status" value="2"/>
</dbReference>
<dbReference type="Pfam" id="PF14759">
    <property type="entry name" value="Reductase_C"/>
    <property type="match status" value="1"/>
</dbReference>
<evidence type="ECO:0000256" key="4">
    <source>
        <dbReference type="ARBA" id="ARBA00023002"/>
    </source>
</evidence>
<evidence type="ECO:0000256" key="2">
    <source>
        <dbReference type="ARBA" id="ARBA00022630"/>
    </source>
</evidence>
<evidence type="ECO:0000256" key="3">
    <source>
        <dbReference type="ARBA" id="ARBA00022827"/>
    </source>
</evidence>
<dbReference type="PRINTS" id="PR00411">
    <property type="entry name" value="PNDRDTASEI"/>
</dbReference>
<dbReference type="SUPFAM" id="SSF51905">
    <property type="entry name" value="FAD/NAD(P)-binding domain"/>
    <property type="match status" value="2"/>
</dbReference>
<dbReference type="OrthoDB" id="9800167at2"/>
<dbReference type="InterPro" id="IPR023753">
    <property type="entry name" value="FAD/NAD-binding_dom"/>
</dbReference>
<dbReference type="PANTHER" id="PTHR43557:SF2">
    <property type="entry name" value="RIESKE DOMAIN-CONTAINING PROTEIN-RELATED"/>
    <property type="match status" value="1"/>
</dbReference>
<dbReference type="SUPFAM" id="SSF55424">
    <property type="entry name" value="FAD/NAD-linked reductases, dimerisation (C-terminal) domain"/>
    <property type="match status" value="1"/>
</dbReference>
<dbReference type="PANTHER" id="PTHR43557">
    <property type="entry name" value="APOPTOSIS-INDUCING FACTOR 1"/>
    <property type="match status" value="1"/>
</dbReference>
<evidence type="ECO:0000313" key="8">
    <source>
        <dbReference type="Proteomes" id="UP000315235"/>
    </source>
</evidence>
<protein>
    <submittedName>
        <fullName evidence="7">Pyridine nucleotide-disulfide oxidoreductase</fullName>
    </submittedName>
</protein>
<organism evidence="7 8">
    <name type="scientific">Pseudomonas mangiferae</name>
    <dbReference type="NCBI Taxonomy" id="2593654"/>
    <lineage>
        <taxon>Bacteria</taxon>
        <taxon>Pseudomonadati</taxon>
        <taxon>Pseudomonadota</taxon>
        <taxon>Gammaproteobacteria</taxon>
        <taxon>Pseudomonadales</taxon>
        <taxon>Pseudomonadaceae</taxon>
        <taxon>Pseudomonas</taxon>
    </lineage>
</organism>
<feature type="domain" description="FAD/NAD(P)-binding" evidence="5">
    <location>
        <begin position="5"/>
        <end position="301"/>
    </location>
</feature>
<dbReference type="Proteomes" id="UP000315235">
    <property type="component" value="Unassembled WGS sequence"/>
</dbReference>
<dbReference type="InterPro" id="IPR016156">
    <property type="entry name" value="FAD/NAD-linked_Rdtase_dimer_sf"/>
</dbReference>
<name>A0A553GXE5_9PSED</name>
<accession>A0A553GXE5</accession>
<keyword evidence="4" id="KW-0560">Oxidoreductase</keyword>
<keyword evidence="2" id="KW-0285">Flavoprotein</keyword>
<dbReference type="InterPro" id="IPR028202">
    <property type="entry name" value="Reductase_C"/>
</dbReference>
<proteinExistence type="predicted"/>
<comment type="cofactor">
    <cofactor evidence="1">
        <name>FAD</name>
        <dbReference type="ChEBI" id="CHEBI:57692"/>
    </cofactor>
</comment>
<gene>
    <name evidence="7" type="ORF">FM069_13550</name>
</gene>
<reference evidence="7 8" key="1">
    <citation type="submission" date="2019-07" db="EMBL/GenBank/DDBJ databases">
        <title>Pseudomonas mangiferae sp. nov., isolated from bark of mango tree in Thailand.</title>
        <authorList>
            <person name="Srisuk N."/>
            <person name="Anurat P."/>
        </authorList>
    </citation>
    <scope>NUCLEOTIDE SEQUENCE [LARGE SCALE GENOMIC DNA]</scope>
    <source>
        <strain evidence="7 8">DMKU_BBB3-04</strain>
    </source>
</reference>
<dbReference type="EMBL" id="VJOY01000009">
    <property type="protein sequence ID" value="TRX74155.1"/>
    <property type="molecule type" value="Genomic_DNA"/>
</dbReference>
<feature type="domain" description="Reductase C-terminal" evidence="6">
    <location>
        <begin position="320"/>
        <end position="404"/>
    </location>
</feature>
<dbReference type="Gene3D" id="3.30.390.30">
    <property type="match status" value="1"/>
</dbReference>
<evidence type="ECO:0000256" key="1">
    <source>
        <dbReference type="ARBA" id="ARBA00001974"/>
    </source>
</evidence>
<evidence type="ECO:0000313" key="7">
    <source>
        <dbReference type="EMBL" id="TRX74155.1"/>
    </source>
</evidence>
<dbReference type="GO" id="GO:0005737">
    <property type="term" value="C:cytoplasm"/>
    <property type="evidence" value="ECO:0007669"/>
    <property type="project" value="TreeGrafter"/>
</dbReference>
<sequence length="414" mass="43451">MDQGIIIVGSGQAAFQLAGFLRDEGYTGRIRLVGDEAHLPYQRPPLSKAYMNGECEADGLSFQTRDYYARRGIDLHLGSRVTRIDRAARQVETADGERLGYAHLVLATGARNRTLPGLDPAGPVPLDLRSLDDARAIRERLASAADIVVIGAGFLGLEFAAVAAKKGARVTVVEAGPGLMGRAVCGEVSDAFRRHQEGLGVTFRLGATLTALQAADGGARVTLSTGESLVADLVVVSIGVQPNVELAEQAGLRTANGILVDAHLGTDDPAISAIGDCAAFESRFALGFCRIESVQNAMDQARCVARRLTGQAAAYDAVPWFWSDQGGLKLQIAGLSTGADEVVVRGDPAVPAFSAYRFRGGELVAVESVARPTDHMAARRLLSSGARVTPAQVRDATLDLKTLLPASPAAAPTA</sequence>
<dbReference type="InterPro" id="IPR036188">
    <property type="entry name" value="FAD/NAD-bd_sf"/>
</dbReference>
<dbReference type="Pfam" id="PF07992">
    <property type="entry name" value="Pyr_redox_2"/>
    <property type="match status" value="1"/>
</dbReference>
<comment type="caution">
    <text evidence="7">The sequence shown here is derived from an EMBL/GenBank/DDBJ whole genome shotgun (WGS) entry which is preliminary data.</text>
</comment>
<dbReference type="PRINTS" id="PR00368">
    <property type="entry name" value="FADPNR"/>
</dbReference>
<dbReference type="AlphaFoldDB" id="A0A553GXE5"/>
<keyword evidence="3" id="KW-0274">FAD</keyword>
<dbReference type="GO" id="GO:0016651">
    <property type="term" value="F:oxidoreductase activity, acting on NAD(P)H"/>
    <property type="evidence" value="ECO:0007669"/>
    <property type="project" value="TreeGrafter"/>
</dbReference>
<dbReference type="InterPro" id="IPR050446">
    <property type="entry name" value="FAD-oxidoreductase/Apoptosis"/>
</dbReference>